<gene>
    <name evidence="1" type="ORF">LSINAPIS_LOCUS2535</name>
</gene>
<accession>A0A5E4PW63</accession>
<organism evidence="1 2">
    <name type="scientific">Leptidea sinapis</name>
    <dbReference type="NCBI Taxonomy" id="189913"/>
    <lineage>
        <taxon>Eukaryota</taxon>
        <taxon>Metazoa</taxon>
        <taxon>Ecdysozoa</taxon>
        <taxon>Arthropoda</taxon>
        <taxon>Hexapoda</taxon>
        <taxon>Insecta</taxon>
        <taxon>Pterygota</taxon>
        <taxon>Neoptera</taxon>
        <taxon>Endopterygota</taxon>
        <taxon>Lepidoptera</taxon>
        <taxon>Glossata</taxon>
        <taxon>Ditrysia</taxon>
        <taxon>Papilionoidea</taxon>
        <taxon>Pieridae</taxon>
        <taxon>Dismorphiinae</taxon>
        <taxon>Leptidea</taxon>
    </lineage>
</organism>
<sequence length="77" mass="9040">MWYIREIDDIVVKKDGSEEIIKSWVYLLKNFRRELLQGKLYENYSSSGGHGLKYLESDDENGATIDDLNELLDKKIK</sequence>
<reference evidence="1 2" key="1">
    <citation type="submission" date="2017-07" db="EMBL/GenBank/DDBJ databases">
        <authorList>
            <person name="Talla V."/>
            <person name="Backstrom N."/>
        </authorList>
    </citation>
    <scope>NUCLEOTIDE SEQUENCE [LARGE SCALE GENOMIC DNA]</scope>
</reference>
<proteinExistence type="predicted"/>
<protein>
    <submittedName>
        <fullName evidence="1">Uncharacterized protein</fullName>
    </submittedName>
</protein>
<keyword evidence="2" id="KW-1185">Reference proteome</keyword>
<dbReference type="Proteomes" id="UP000324832">
    <property type="component" value="Unassembled WGS sequence"/>
</dbReference>
<dbReference type="Gene3D" id="3.10.490.10">
    <property type="entry name" value="Gamma-glutamyl cyclotransferase-like"/>
    <property type="match status" value="1"/>
</dbReference>
<evidence type="ECO:0000313" key="2">
    <source>
        <dbReference type="Proteomes" id="UP000324832"/>
    </source>
</evidence>
<dbReference type="EMBL" id="FZQP02000537">
    <property type="protein sequence ID" value="VVC89404.1"/>
    <property type="molecule type" value="Genomic_DNA"/>
</dbReference>
<name>A0A5E4PW63_9NEOP</name>
<evidence type="ECO:0000313" key="1">
    <source>
        <dbReference type="EMBL" id="VVC89404.1"/>
    </source>
</evidence>
<dbReference type="AlphaFoldDB" id="A0A5E4PW63"/>